<evidence type="ECO:0000256" key="2">
    <source>
        <dbReference type="ARBA" id="ARBA00022475"/>
    </source>
</evidence>
<dbReference type="EMBL" id="CP154795">
    <property type="protein sequence ID" value="XAN07329.1"/>
    <property type="molecule type" value="Genomic_DNA"/>
</dbReference>
<feature type="transmembrane region" description="Helical" evidence="8">
    <location>
        <begin position="168"/>
        <end position="192"/>
    </location>
</feature>
<evidence type="ECO:0000256" key="7">
    <source>
        <dbReference type="ARBA" id="ARBA00024033"/>
    </source>
</evidence>
<dbReference type="InterPro" id="IPR018584">
    <property type="entry name" value="GT87"/>
</dbReference>
<feature type="transmembrane region" description="Helical" evidence="8">
    <location>
        <begin position="128"/>
        <end position="148"/>
    </location>
</feature>
<evidence type="ECO:0000256" key="5">
    <source>
        <dbReference type="ARBA" id="ARBA00022989"/>
    </source>
</evidence>
<keyword evidence="10" id="KW-1185">Reference proteome</keyword>
<feature type="transmembrane region" description="Helical" evidence="8">
    <location>
        <begin position="204"/>
        <end position="226"/>
    </location>
</feature>
<evidence type="ECO:0000256" key="6">
    <source>
        <dbReference type="ARBA" id="ARBA00023136"/>
    </source>
</evidence>
<evidence type="ECO:0000313" key="10">
    <source>
        <dbReference type="Proteomes" id="UP001442841"/>
    </source>
</evidence>
<evidence type="ECO:0000313" key="9">
    <source>
        <dbReference type="EMBL" id="XAN07329.1"/>
    </source>
</evidence>
<evidence type="ECO:0000256" key="4">
    <source>
        <dbReference type="ARBA" id="ARBA00022692"/>
    </source>
</evidence>
<feature type="transmembrane region" description="Helical" evidence="8">
    <location>
        <begin position="405"/>
        <end position="426"/>
    </location>
</feature>
<dbReference type="RefSeq" id="WP_425308782.1">
    <property type="nucleotide sequence ID" value="NZ_CP154795.1"/>
</dbReference>
<sequence length="440" mass="46909">MPPSPSAPVAPPAVGSERGMIIDLPLRWVLIIVVFSRLLIAANWVWLQDFGLGDVPYYVDRAGMLADLGVGVTLREYPTPLAGLLFLPWLLGGGQEGAYLFWFVTLVLVADLALCVLLWRSGLPGRGWAIVVWSAVGALLGPLIWLRVDLFPAVLVGAGALLMVTRPAVAGVLLALGAGLKLWPGVLAGFLVDRNVLRRGSWRTPVLAFAGTGVLIVVLSVAAGGWDRLVSPLTWQSDRGLQIESVPATALMALHAGDPNTWAVQMSHYQAFELFGPGVAETLVVSDVLTLVGALVGVLVLVRSWLAPAADRFARTETVAIGMLAAISLLIVTNKTLSPQYVIWLAGPLAVLVALRGFRVRRTRRLVALVGLVAGLTHLVYPVWYGHLNGMDPHPVGTPLGTAALVARNLLLVVLTVVTVHASLFTNRPKERADTMPSGL</sequence>
<evidence type="ECO:0000256" key="1">
    <source>
        <dbReference type="ARBA" id="ARBA00004651"/>
    </source>
</evidence>
<keyword evidence="3" id="KW-0808">Transferase</keyword>
<keyword evidence="5 8" id="KW-1133">Transmembrane helix</keyword>
<comment type="subcellular location">
    <subcellularLocation>
        <location evidence="1">Cell membrane</location>
        <topology evidence="1">Multi-pass membrane protein</topology>
    </subcellularLocation>
</comment>
<dbReference type="Pfam" id="PF09594">
    <property type="entry name" value="GT87"/>
    <property type="match status" value="1"/>
</dbReference>
<keyword evidence="2" id="KW-1003">Cell membrane</keyword>
<feature type="transmembrane region" description="Helical" evidence="8">
    <location>
        <begin position="341"/>
        <end position="359"/>
    </location>
</feature>
<name>A0ABZ3FQF2_9ACTN</name>
<keyword evidence="4 8" id="KW-0812">Transmembrane</keyword>
<dbReference type="Proteomes" id="UP001442841">
    <property type="component" value="Chromosome"/>
</dbReference>
<protein>
    <submittedName>
        <fullName evidence="9">Glycosyltransferase 87 family protein</fullName>
    </submittedName>
</protein>
<organism evidence="9 10">
    <name type="scientific">Ammonicoccus fulvus</name>
    <dbReference type="NCBI Taxonomy" id="3138240"/>
    <lineage>
        <taxon>Bacteria</taxon>
        <taxon>Bacillati</taxon>
        <taxon>Actinomycetota</taxon>
        <taxon>Actinomycetes</taxon>
        <taxon>Propionibacteriales</taxon>
        <taxon>Propionibacteriaceae</taxon>
        <taxon>Ammonicoccus</taxon>
    </lineage>
</organism>
<feature type="transmembrane region" description="Helical" evidence="8">
    <location>
        <begin position="283"/>
        <end position="306"/>
    </location>
</feature>
<evidence type="ECO:0000256" key="3">
    <source>
        <dbReference type="ARBA" id="ARBA00022679"/>
    </source>
</evidence>
<accession>A0ABZ3FQF2</accession>
<feature type="transmembrane region" description="Helical" evidence="8">
    <location>
        <begin position="99"/>
        <end position="119"/>
    </location>
</feature>
<comment type="similarity">
    <text evidence="7">Belongs to the glycosyltransferase 87 family.</text>
</comment>
<evidence type="ECO:0000256" key="8">
    <source>
        <dbReference type="SAM" id="Phobius"/>
    </source>
</evidence>
<gene>
    <name evidence="9" type="ORF">AADG42_08490</name>
</gene>
<proteinExistence type="inferred from homology"/>
<feature type="transmembrane region" description="Helical" evidence="8">
    <location>
        <begin position="28"/>
        <end position="47"/>
    </location>
</feature>
<feature type="transmembrane region" description="Helical" evidence="8">
    <location>
        <begin position="366"/>
        <end position="385"/>
    </location>
</feature>
<feature type="transmembrane region" description="Helical" evidence="8">
    <location>
        <begin position="318"/>
        <end position="335"/>
    </location>
</feature>
<keyword evidence="6 8" id="KW-0472">Membrane</keyword>
<reference evidence="9 10" key="1">
    <citation type="submission" date="2024-04" db="EMBL/GenBank/DDBJ databases">
        <title>Isolation of an actinomycete strain from pig manure.</title>
        <authorList>
            <person name="Gong T."/>
            <person name="Yu Z."/>
            <person name="An M."/>
            <person name="Wei C."/>
            <person name="Yang W."/>
            <person name="Liu L."/>
        </authorList>
    </citation>
    <scope>NUCLEOTIDE SEQUENCE [LARGE SCALE GENOMIC DNA]</scope>
    <source>
        <strain evidence="9 10">ZF39</strain>
    </source>
</reference>